<dbReference type="GO" id="GO:0008237">
    <property type="term" value="F:metallopeptidase activity"/>
    <property type="evidence" value="ECO:0007669"/>
    <property type="project" value="UniProtKB-KW"/>
</dbReference>
<dbReference type="KEGG" id="spzr:G5C33_14750"/>
<evidence type="ECO:0000256" key="1">
    <source>
        <dbReference type="ARBA" id="ARBA00022670"/>
    </source>
</evidence>
<gene>
    <name evidence="8" type="ORF">G5C33_14750</name>
</gene>
<sequence length="737" mass="80092">MAGAEADTPRSQRARDLLSYLTQDSVPAFARLQGSDFSGAFDQVDLVVQPELVQDKAVDIRHKEPVRLLFWPDDEYPPSVFSRRDNFPIDNVHTNFAATGDGLSLCIWEENWADLKRGLTAQALVERIRDWFARTARGELHQEGQSLEPLIPSTANTLILPSGVPPEKCYVQKAIESAGRYTLLLGASETRDTGFVEFSLFQETVEPQVHGALHARPTTLGELRDLLEPMGTDISKKLGDWIVGRMAGNDAMAVLLITIPKKSSAEAEVEAFEVIAFSPNVRLHELSVLIGRAERTPEGALGVLLGGAEPDLSAIKLHGWRVVNRIDRSLARLYSGNAAERDFKLVGIGAGAIGSHVMANTTRAGLGTWTVVDDDVLLPHNLVRQVQTNDMIGWPKAETQRALLDAILDEDGCKAIIANILDSGNERAAIDEALAEADLTVDFSASPAALGYLADAEPAARVASLFFNPDGCDLVLLAEDGNRSVRIDEIEAQYFLAAGTCRPLMRHLGSARLDMLRYANACQDLTRPLPPWQVQTLSGIAAGQLATILSDADRSRLHLWRLNPENGLVLPFSVTVSQVSRHALADFRVSVSQNAVAAMRTLRERAAPNETGGVLLGSFDLSRSVLHVLDALPAPPDSRQSPTYFERGAKDLKPHVDAIHLRSAGTIQYVGEWHSHPKGVSARPSGDDEGVFAYLQAHIEPTGSPYAMFICGEVDTWFRVGWSGCISGEGTIDHAAG</sequence>
<evidence type="ECO:0000256" key="2">
    <source>
        <dbReference type="ARBA" id="ARBA00022723"/>
    </source>
</evidence>
<dbReference type="InterPro" id="IPR035985">
    <property type="entry name" value="Ubiquitin-activating_enz"/>
</dbReference>
<keyword evidence="1" id="KW-0645">Protease</keyword>
<dbReference type="SUPFAM" id="SSF69572">
    <property type="entry name" value="Activating enzymes of the ubiquitin-like proteins"/>
    <property type="match status" value="1"/>
</dbReference>
<dbReference type="Gene3D" id="3.40.50.720">
    <property type="entry name" value="NAD(P)-binding Rossmann-like Domain"/>
    <property type="match status" value="1"/>
</dbReference>
<dbReference type="Pfam" id="PF14464">
    <property type="entry name" value="Prok-JAB"/>
    <property type="match status" value="1"/>
</dbReference>
<evidence type="ECO:0000313" key="9">
    <source>
        <dbReference type="Proteomes" id="UP000501568"/>
    </source>
</evidence>
<feature type="domain" description="JAB" evidence="7">
    <location>
        <begin position="593"/>
        <end position="698"/>
    </location>
</feature>
<dbReference type="SUPFAM" id="SSF102712">
    <property type="entry name" value="JAB1/MPN domain"/>
    <property type="match status" value="1"/>
</dbReference>
<organism evidence="8 9">
    <name type="scientific">Stakelama tenebrarum</name>
    <dbReference type="NCBI Taxonomy" id="2711215"/>
    <lineage>
        <taxon>Bacteria</taxon>
        <taxon>Pseudomonadati</taxon>
        <taxon>Pseudomonadota</taxon>
        <taxon>Alphaproteobacteria</taxon>
        <taxon>Sphingomonadales</taxon>
        <taxon>Sphingomonadaceae</taxon>
        <taxon>Stakelama</taxon>
    </lineage>
</organism>
<evidence type="ECO:0000256" key="3">
    <source>
        <dbReference type="ARBA" id="ARBA00022801"/>
    </source>
</evidence>
<evidence type="ECO:0000259" key="6">
    <source>
        <dbReference type="Pfam" id="PF00899"/>
    </source>
</evidence>
<dbReference type="Pfam" id="PF14457">
    <property type="entry name" value="Prok-E2_A"/>
    <property type="match status" value="1"/>
</dbReference>
<proteinExistence type="predicted"/>
<protein>
    <recommendedName>
        <fullName evidence="10">Thiamine biosynthesis protein ThiF</fullName>
    </recommendedName>
</protein>
<evidence type="ECO:0000259" key="7">
    <source>
        <dbReference type="Pfam" id="PF14464"/>
    </source>
</evidence>
<keyword evidence="2" id="KW-0479">Metal-binding</keyword>
<evidence type="ECO:0000256" key="5">
    <source>
        <dbReference type="ARBA" id="ARBA00023049"/>
    </source>
</evidence>
<dbReference type="AlphaFoldDB" id="A0A6G6Y7K3"/>
<dbReference type="Proteomes" id="UP000501568">
    <property type="component" value="Chromosome"/>
</dbReference>
<accession>A0A6G6Y7K3</accession>
<dbReference type="InterPro" id="IPR028090">
    <property type="entry name" value="JAB_dom_prok"/>
</dbReference>
<evidence type="ECO:0000313" key="8">
    <source>
        <dbReference type="EMBL" id="QIG80922.1"/>
    </source>
</evidence>
<dbReference type="EMBL" id="CP049109">
    <property type="protein sequence ID" value="QIG80922.1"/>
    <property type="molecule type" value="Genomic_DNA"/>
</dbReference>
<keyword evidence="4" id="KW-0862">Zinc</keyword>
<dbReference type="Gene3D" id="3.40.140.10">
    <property type="entry name" value="Cytidine Deaminase, domain 2"/>
    <property type="match status" value="1"/>
</dbReference>
<evidence type="ECO:0008006" key="10">
    <source>
        <dbReference type="Google" id="ProtNLM"/>
    </source>
</evidence>
<dbReference type="InterPro" id="IPR000594">
    <property type="entry name" value="ThiF_NAD_FAD-bd"/>
</dbReference>
<name>A0A6G6Y7K3_9SPHN</name>
<dbReference type="RefSeq" id="WP_165327866.1">
    <property type="nucleotide sequence ID" value="NZ_CP049109.1"/>
</dbReference>
<keyword evidence="9" id="KW-1185">Reference proteome</keyword>
<dbReference type="InterPro" id="IPR032865">
    <property type="entry name" value="Prok-E2_A"/>
</dbReference>
<keyword evidence="5" id="KW-0482">Metalloprotease</keyword>
<reference evidence="8 9" key="1">
    <citation type="submission" date="2020-02" db="EMBL/GenBank/DDBJ databases">
        <authorList>
            <person name="Zheng R.K."/>
            <person name="Sun C.M."/>
        </authorList>
    </citation>
    <scope>NUCLEOTIDE SEQUENCE [LARGE SCALE GENOMIC DNA]</scope>
    <source>
        <strain evidence="9">zrk23</strain>
    </source>
</reference>
<dbReference type="Pfam" id="PF00899">
    <property type="entry name" value="ThiF"/>
    <property type="match status" value="1"/>
</dbReference>
<evidence type="ECO:0000256" key="4">
    <source>
        <dbReference type="ARBA" id="ARBA00022833"/>
    </source>
</evidence>
<dbReference type="GO" id="GO:0046872">
    <property type="term" value="F:metal ion binding"/>
    <property type="evidence" value="ECO:0007669"/>
    <property type="project" value="UniProtKB-KW"/>
</dbReference>
<dbReference type="GO" id="GO:0006508">
    <property type="term" value="P:proteolysis"/>
    <property type="evidence" value="ECO:0007669"/>
    <property type="project" value="UniProtKB-KW"/>
</dbReference>
<feature type="domain" description="THIF-type NAD/FAD binding fold" evidence="6">
    <location>
        <begin position="344"/>
        <end position="442"/>
    </location>
</feature>
<keyword evidence="3" id="KW-0378">Hydrolase</keyword>
<dbReference type="GO" id="GO:0008641">
    <property type="term" value="F:ubiquitin-like modifier activating enzyme activity"/>
    <property type="evidence" value="ECO:0007669"/>
    <property type="project" value="InterPro"/>
</dbReference>